<dbReference type="RefSeq" id="WP_106664842.1">
    <property type="nucleotide sequence ID" value="NZ_PGGM01000006.1"/>
</dbReference>
<reference evidence="3" key="1">
    <citation type="submission" date="2017-11" db="EMBL/GenBank/DDBJ databases">
        <authorList>
            <person name="Kuznetsova I."/>
            <person name="Sazanova A."/>
            <person name="Chirak E."/>
            <person name="Safronova V."/>
            <person name="Willems A."/>
        </authorList>
    </citation>
    <scope>NUCLEOTIDE SEQUENCE [LARGE SCALE GENOMIC DNA]</scope>
    <source>
        <strain evidence="3">CCBAU 03422</strain>
    </source>
</reference>
<feature type="compositionally biased region" description="Polar residues" evidence="1">
    <location>
        <begin position="1"/>
        <end position="12"/>
    </location>
</feature>
<name>A0A2P7BAW6_9HYPH</name>
<evidence type="ECO:0000256" key="1">
    <source>
        <dbReference type="SAM" id="MobiDB-lite"/>
    </source>
</evidence>
<gene>
    <name evidence="2" type="ORF">CU103_15030</name>
</gene>
<dbReference type="Pfam" id="PF06169">
    <property type="entry name" value="DUF982"/>
    <property type="match status" value="1"/>
</dbReference>
<accession>A0A2P7BAW6</accession>
<dbReference type="Proteomes" id="UP000241764">
    <property type="component" value="Unassembled WGS sequence"/>
</dbReference>
<proteinExistence type="predicted"/>
<dbReference type="AlphaFoldDB" id="A0A2P7BAW6"/>
<dbReference type="OrthoDB" id="8084653at2"/>
<organism evidence="2 3">
    <name type="scientific">Phyllobacterium sophorae</name>
    <dbReference type="NCBI Taxonomy" id="1520277"/>
    <lineage>
        <taxon>Bacteria</taxon>
        <taxon>Pseudomonadati</taxon>
        <taxon>Pseudomonadota</taxon>
        <taxon>Alphaproteobacteria</taxon>
        <taxon>Hyphomicrobiales</taxon>
        <taxon>Phyllobacteriaceae</taxon>
        <taxon>Phyllobacterium</taxon>
    </lineage>
</organism>
<comment type="caution">
    <text evidence="2">The sequence shown here is derived from an EMBL/GenBank/DDBJ whole genome shotgun (WGS) entry which is preliminary data.</text>
</comment>
<sequence length="95" mass="10367">MTTQFPRITIETQPGGKPRNIGSVPEAAECLLMSWPIHDGAKLKAARQKCLDALDGKVTVSECRSAFIEAAKEARIFVDYPSAQLQSRLHGLRGS</sequence>
<dbReference type="InterPro" id="IPR010385">
    <property type="entry name" value="DUF982"/>
</dbReference>
<protein>
    <submittedName>
        <fullName evidence="2">DUF982 domain-containing protein</fullName>
    </submittedName>
</protein>
<evidence type="ECO:0000313" key="3">
    <source>
        <dbReference type="Proteomes" id="UP000241764"/>
    </source>
</evidence>
<dbReference type="Gene3D" id="6.10.250.730">
    <property type="match status" value="1"/>
</dbReference>
<keyword evidence="3" id="KW-1185">Reference proteome</keyword>
<evidence type="ECO:0000313" key="2">
    <source>
        <dbReference type="EMBL" id="PSH63572.1"/>
    </source>
</evidence>
<dbReference type="EMBL" id="PGGM01000006">
    <property type="protein sequence ID" value="PSH63572.1"/>
    <property type="molecule type" value="Genomic_DNA"/>
</dbReference>
<feature type="region of interest" description="Disordered" evidence="1">
    <location>
        <begin position="1"/>
        <end position="21"/>
    </location>
</feature>